<dbReference type="OrthoDB" id="63946at2"/>
<evidence type="ECO:0000256" key="2">
    <source>
        <dbReference type="ARBA" id="ARBA00008814"/>
    </source>
</evidence>
<comment type="subcellular location">
    <subcellularLocation>
        <location evidence="1">Cell envelope</location>
    </subcellularLocation>
</comment>
<name>A0A2A7MJ55_9CLOT</name>
<feature type="coiled-coil region" evidence="5">
    <location>
        <begin position="165"/>
        <end position="192"/>
    </location>
</feature>
<protein>
    <submittedName>
        <fullName evidence="8 10">ABC transporter</fullName>
    </submittedName>
    <submittedName>
        <fullName evidence="11">Putative ABC transporter solute-binding protein YclQ</fullName>
    </submittedName>
</protein>
<evidence type="ECO:0000256" key="1">
    <source>
        <dbReference type="ARBA" id="ARBA00004196"/>
    </source>
</evidence>
<dbReference type="EMBL" id="CAKJVE010000004">
    <property type="protein sequence ID" value="CAG9707948.1"/>
    <property type="molecule type" value="Genomic_DNA"/>
</dbReference>
<dbReference type="EMBL" id="UWJD01000001">
    <property type="protein sequence ID" value="VCT84451.1"/>
    <property type="molecule type" value="Genomic_DNA"/>
</dbReference>
<keyword evidence="4 6" id="KW-0732">Signal</keyword>
<evidence type="ECO:0000256" key="6">
    <source>
        <dbReference type="SAM" id="SignalP"/>
    </source>
</evidence>
<dbReference type="InterPro" id="IPR051313">
    <property type="entry name" value="Bact_iron-sidero_bind"/>
</dbReference>
<dbReference type="EMBL" id="PDCJ01000001">
    <property type="protein sequence ID" value="PEG31168.1"/>
    <property type="molecule type" value="Genomic_DNA"/>
</dbReference>
<reference evidence="8" key="3">
    <citation type="submission" date="2021-10" db="EMBL/GenBank/DDBJ databases">
        <authorList>
            <person name="Mesa V."/>
        </authorList>
    </citation>
    <scope>NUCLEOTIDE SEQUENCE</scope>
    <source>
        <strain evidence="8">CC3_PB</strain>
    </source>
</reference>
<evidence type="ECO:0000313" key="10">
    <source>
        <dbReference type="EMBL" id="PEG31168.1"/>
    </source>
</evidence>
<dbReference type="CDD" id="cd01140">
    <property type="entry name" value="FatB"/>
    <property type="match status" value="1"/>
</dbReference>
<dbReference type="PANTHER" id="PTHR30532:SF28">
    <property type="entry name" value="PETROBACTIN-BINDING PROTEIN YCLQ"/>
    <property type="match status" value="1"/>
</dbReference>
<organism evidence="10 12">
    <name type="scientific">Clostridium neonatale</name>
    <dbReference type="NCBI Taxonomy" id="137838"/>
    <lineage>
        <taxon>Bacteria</taxon>
        <taxon>Bacillati</taxon>
        <taxon>Bacillota</taxon>
        <taxon>Clostridia</taxon>
        <taxon>Eubacteriales</taxon>
        <taxon>Clostridiaceae</taxon>
        <taxon>Clostridium</taxon>
    </lineage>
</organism>
<dbReference type="GO" id="GO:0030288">
    <property type="term" value="C:outer membrane-bounded periplasmic space"/>
    <property type="evidence" value="ECO:0007669"/>
    <property type="project" value="TreeGrafter"/>
</dbReference>
<dbReference type="Pfam" id="PF01497">
    <property type="entry name" value="Peripla_BP_2"/>
    <property type="match status" value="1"/>
</dbReference>
<dbReference type="AlphaFoldDB" id="A0A2A7MJ55"/>
<accession>A0A2A7MJ55</accession>
<evidence type="ECO:0000256" key="4">
    <source>
        <dbReference type="ARBA" id="ARBA00022729"/>
    </source>
</evidence>
<feature type="domain" description="Fe/B12 periplasmic-binding" evidence="7">
    <location>
        <begin position="56"/>
        <end position="316"/>
    </location>
</feature>
<evidence type="ECO:0000256" key="5">
    <source>
        <dbReference type="SAM" id="Coils"/>
    </source>
</evidence>
<dbReference type="PROSITE" id="PS51257">
    <property type="entry name" value="PROKAR_LIPOPROTEIN"/>
    <property type="match status" value="1"/>
</dbReference>
<reference evidence="11 13" key="2">
    <citation type="submission" date="2018-06" db="EMBL/GenBank/DDBJ databases">
        <authorList>
            <consortium name="IHU Genomes"/>
        </authorList>
    </citation>
    <scope>NUCLEOTIDE SEQUENCE [LARGE SCALE GENOMIC DNA]</scope>
    <source>
        <strain evidence="11 13">NEC25</strain>
    </source>
</reference>
<dbReference type="STRING" id="137838.GCA_001458595_02554"/>
<evidence type="ECO:0000313" key="13">
    <source>
        <dbReference type="Proteomes" id="UP000431451"/>
    </source>
</evidence>
<dbReference type="Proteomes" id="UP001189143">
    <property type="component" value="Unassembled WGS sequence"/>
</dbReference>
<evidence type="ECO:0000313" key="12">
    <source>
        <dbReference type="Proteomes" id="UP000220840"/>
    </source>
</evidence>
<dbReference type="InterPro" id="IPR002491">
    <property type="entry name" value="ABC_transptr_periplasmic_BD"/>
</dbReference>
<evidence type="ECO:0000313" key="11">
    <source>
        <dbReference type="EMBL" id="VCT84451.1"/>
    </source>
</evidence>
<keyword evidence="3" id="KW-0813">Transport</keyword>
<dbReference type="RefSeq" id="WP_058295326.1">
    <property type="nucleotide sequence ID" value="NZ_CAKJVD010000021.1"/>
</dbReference>
<dbReference type="Proteomes" id="UP000220840">
    <property type="component" value="Unassembled WGS sequence"/>
</dbReference>
<feature type="chain" id="PRO_5044380425" evidence="6">
    <location>
        <begin position="24"/>
        <end position="316"/>
    </location>
</feature>
<dbReference type="Proteomes" id="UP000789738">
    <property type="component" value="Unassembled WGS sequence"/>
</dbReference>
<dbReference type="PANTHER" id="PTHR30532">
    <property type="entry name" value="IRON III DICITRATE-BINDING PERIPLASMIC PROTEIN"/>
    <property type="match status" value="1"/>
</dbReference>
<dbReference type="GeneID" id="68877425"/>
<sequence length="316" mass="34796">MKKKVKLLVTLALGISLVGGLIGCNTKTSDNEQDNTQTITVSHRGGETEVSKNPKNVVVLDYGSLDILNEMGVDSVSALPKKSLPDYLNEYNDEKYTDLGSVKEFNLEAVNELNPDLIIIEGRQADSYDEFSKIAPTIYLGSDGANYLETLKNNVTVLGQIFDKEDVAKEKIEEIENRMNSIKEKVKADNLNALMTMVSDGSMSVYGEGSRFNIIYNELGFMSADSSIEISNHGQSISNEYLVSKNPDYLFVIDKGAMTGGENQPAKEIIENELVKTTDTYKNGNIVYLDPQTWYVGGAGIKAANEMLNEVEEALK</sequence>
<evidence type="ECO:0000259" key="7">
    <source>
        <dbReference type="PROSITE" id="PS50983"/>
    </source>
</evidence>
<keyword evidence="5" id="KW-0175">Coiled coil</keyword>
<evidence type="ECO:0000256" key="3">
    <source>
        <dbReference type="ARBA" id="ARBA00022448"/>
    </source>
</evidence>
<feature type="signal peptide" evidence="6">
    <location>
        <begin position="1"/>
        <end position="23"/>
    </location>
</feature>
<gene>
    <name evidence="11" type="primary">yclQ_1</name>
    <name evidence="9" type="ORF">CNEO2_50007</name>
    <name evidence="8" type="ORF">CNEO_43341</name>
    <name evidence="11" type="ORF">CNEONATNEC25_02051</name>
    <name evidence="10" type="ORF">CQ394_05430</name>
</gene>
<dbReference type="InterPro" id="IPR033870">
    <property type="entry name" value="FatB"/>
</dbReference>
<keyword evidence="12" id="KW-1185">Reference proteome</keyword>
<dbReference type="EMBL" id="CAMTCP010000259">
    <property type="protein sequence ID" value="CAI3660568.1"/>
    <property type="molecule type" value="Genomic_DNA"/>
</dbReference>
<evidence type="ECO:0000313" key="9">
    <source>
        <dbReference type="EMBL" id="CAI3660568.1"/>
    </source>
</evidence>
<dbReference type="Proteomes" id="UP000431451">
    <property type="component" value="Unassembled WGS sequence"/>
</dbReference>
<dbReference type="PROSITE" id="PS50983">
    <property type="entry name" value="FE_B12_PBP"/>
    <property type="match status" value="1"/>
</dbReference>
<dbReference type="Gene3D" id="3.40.50.1980">
    <property type="entry name" value="Nitrogenase molybdenum iron protein domain"/>
    <property type="match status" value="2"/>
</dbReference>
<reference evidence="9" key="4">
    <citation type="submission" date="2022-10" db="EMBL/GenBank/DDBJ databases">
        <authorList>
            <person name="Aires J."/>
            <person name="Mesa V."/>
        </authorList>
    </citation>
    <scope>NUCLEOTIDE SEQUENCE</scope>
    <source>
        <strain evidence="9">Clostridium neonatale JD116</strain>
    </source>
</reference>
<dbReference type="GO" id="GO:1901678">
    <property type="term" value="P:iron coordination entity transport"/>
    <property type="evidence" value="ECO:0007669"/>
    <property type="project" value="UniProtKB-ARBA"/>
</dbReference>
<dbReference type="SUPFAM" id="SSF53807">
    <property type="entry name" value="Helical backbone' metal receptor"/>
    <property type="match status" value="1"/>
</dbReference>
<reference evidence="10 12" key="1">
    <citation type="submission" date="2017-10" db="EMBL/GenBank/DDBJ databases">
        <title>Effective Description of Clostridium neonatale sp. nov. linked to necrotizing enterocolitis in neonates and a clarification of species assignable to the genus Clostridium (Prazmowski 1880) emend. Lawson and Rainey 2016.</title>
        <authorList>
            <person name="Bernard K."/>
            <person name="Burdz T."/>
            <person name="Wiebe D."/>
            <person name="Balcewich B."/>
            <person name="Alfa M."/>
            <person name="Bernier A.-M."/>
        </authorList>
    </citation>
    <scope>NUCLEOTIDE SEQUENCE [LARGE SCALE GENOMIC DNA]</scope>
    <source>
        <strain evidence="10 12">LCDC99A005</strain>
    </source>
</reference>
<comment type="similarity">
    <text evidence="2">Belongs to the bacterial solute-binding protein 8 family.</text>
</comment>
<proteinExistence type="inferred from homology"/>
<evidence type="ECO:0000313" key="8">
    <source>
        <dbReference type="EMBL" id="CAG9707948.1"/>
    </source>
</evidence>